<accession>A0ABP6UJH5</accession>
<evidence type="ECO:0008006" key="3">
    <source>
        <dbReference type="Google" id="ProtNLM"/>
    </source>
</evidence>
<dbReference type="Proteomes" id="UP001500459">
    <property type="component" value="Unassembled WGS sequence"/>
</dbReference>
<reference evidence="2" key="1">
    <citation type="journal article" date="2019" name="Int. J. Syst. Evol. Microbiol.">
        <title>The Global Catalogue of Microorganisms (GCM) 10K type strain sequencing project: providing services to taxonomists for standard genome sequencing and annotation.</title>
        <authorList>
            <consortium name="The Broad Institute Genomics Platform"/>
            <consortium name="The Broad Institute Genome Sequencing Center for Infectious Disease"/>
            <person name="Wu L."/>
            <person name="Ma J."/>
        </authorList>
    </citation>
    <scope>NUCLEOTIDE SEQUENCE [LARGE SCALE GENOMIC DNA]</scope>
    <source>
        <strain evidence="2">JCM 17106</strain>
    </source>
</reference>
<sequence length="101" mass="11618">MKSYDTLSQAITGLQKEGYTEDLNLQKNHIECKSLEYQILPNEFEVDLIYRFEGDSNPDDSSILFAISSKKYKIKGILIDAYGLYSDPLNAEMINKLKYKP</sequence>
<dbReference type="EMBL" id="BAABCW010000008">
    <property type="protein sequence ID" value="GAA3509698.1"/>
    <property type="molecule type" value="Genomic_DNA"/>
</dbReference>
<name>A0ABP6UJH5_9FLAO</name>
<gene>
    <name evidence="1" type="ORF">GCM10022393_23070</name>
</gene>
<comment type="caution">
    <text evidence="1">The sequence shown here is derived from an EMBL/GenBank/DDBJ whole genome shotgun (WGS) entry which is preliminary data.</text>
</comment>
<organism evidence="1 2">
    <name type="scientific">Aquimarina addita</name>
    <dbReference type="NCBI Taxonomy" id="870485"/>
    <lineage>
        <taxon>Bacteria</taxon>
        <taxon>Pseudomonadati</taxon>
        <taxon>Bacteroidota</taxon>
        <taxon>Flavobacteriia</taxon>
        <taxon>Flavobacteriales</taxon>
        <taxon>Flavobacteriaceae</taxon>
        <taxon>Aquimarina</taxon>
    </lineage>
</organism>
<protein>
    <recommendedName>
        <fullName evidence="3">Phosphoribosylpyrophosphate synthetase</fullName>
    </recommendedName>
</protein>
<proteinExistence type="predicted"/>
<evidence type="ECO:0000313" key="2">
    <source>
        <dbReference type="Proteomes" id="UP001500459"/>
    </source>
</evidence>
<keyword evidence="2" id="KW-1185">Reference proteome</keyword>
<dbReference type="RefSeq" id="WP_344927522.1">
    <property type="nucleotide sequence ID" value="NZ_BAABCW010000008.1"/>
</dbReference>
<evidence type="ECO:0000313" key="1">
    <source>
        <dbReference type="EMBL" id="GAA3509698.1"/>
    </source>
</evidence>